<accession>A0ABP5ICT1</accession>
<dbReference type="PANTHER" id="PTHR33392:SF6">
    <property type="entry name" value="POLYISOPRENYL-TEICHOIC ACID--PEPTIDOGLYCAN TEICHOIC ACID TRANSFERASE TAGU"/>
    <property type="match status" value="1"/>
</dbReference>
<feature type="domain" description="Cell envelope-related transcriptional attenuator" evidence="4">
    <location>
        <begin position="160"/>
        <end position="345"/>
    </location>
</feature>
<keyword evidence="3" id="KW-0472">Membrane</keyword>
<comment type="similarity">
    <text evidence="1">Belongs to the LytR/CpsA/Psr (LCP) family.</text>
</comment>
<dbReference type="InterPro" id="IPR050922">
    <property type="entry name" value="LytR/CpsA/Psr_CW_biosynth"/>
</dbReference>
<evidence type="ECO:0000259" key="4">
    <source>
        <dbReference type="Pfam" id="PF03816"/>
    </source>
</evidence>
<feature type="compositionally biased region" description="Low complexity" evidence="2">
    <location>
        <begin position="419"/>
        <end position="428"/>
    </location>
</feature>
<dbReference type="RefSeq" id="WP_344336754.1">
    <property type="nucleotide sequence ID" value="NZ_BAAAPZ010000005.1"/>
</dbReference>
<feature type="transmembrane region" description="Helical" evidence="3">
    <location>
        <begin position="15"/>
        <end position="34"/>
    </location>
</feature>
<organism evidence="5 6">
    <name type="scientific">Brevibacterium salitolerans</name>
    <dbReference type="NCBI Taxonomy" id="1403566"/>
    <lineage>
        <taxon>Bacteria</taxon>
        <taxon>Bacillati</taxon>
        <taxon>Actinomycetota</taxon>
        <taxon>Actinomycetes</taxon>
        <taxon>Micrococcales</taxon>
        <taxon>Brevibacteriaceae</taxon>
        <taxon>Brevibacterium</taxon>
    </lineage>
</organism>
<evidence type="ECO:0000256" key="3">
    <source>
        <dbReference type="SAM" id="Phobius"/>
    </source>
</evidence>
<keyword evidence="6" id="KW-1185">Reference proteome</keyword>
<evidence type="ECO:0000313" key="5">
    <source>
        <dbReference type="EMBL" id="GAA2095789.1"/>
    </source>
</evidence>
<gene>
    <name evidence="5" type="ORF">GCM10009823_15510</name>
</gene>
<proteinExistence type="inferred from homology"/>
<dbReference type="Proteomes" id="UP001500984">
    <property type="component" value="Unassembled WGS sequence"/>
</dbReference>
<dbReference type="Gene3D" id="3.40.630.190">
    <property type="entry name" value="LCP protein"/>
    <property type="match status" value="1"/>
</dbReference>
<keyword evidence="3" id="KW-0812">Transmembrane</keyword>
<protein>
    <recommendedName>
        <fullName evidence="4">Cell envelope-related transcriptional attenuator domain-containing protein</fullName>
    </recommendedName>
</protein>
<feature type="transmembrane region" description="Helical" evidence="3">
    <location>
        <begin position="49"/>
        <end position="70"/>
    </location>
</feature>
<comment type="caution">
    <text evidence="5">The sequence shown here is derived from an EMBL/GenBank/DDBJ whole genome shotgun (WGS) entry which is preliminary data.</text>
</comment>
<dbReference type="Pfam" id="PF03816">
    <property type="entry name" value="LytR_cpsA_psr"/>
    <property type="match status" value="1"/>
</dbReference>
<feature type="region of interest" description="Disordered" evidence="2">
    <location>
        <begin position="419"/>
        <end position="483"/>
    </location>
</feature>
<evidence type="ECO:0000313" key="6">
    <source>
        <dbReference type="Proteomes" id="UP001500984"/>
    </source>
</evidence>
<sequence length="483" mass="52290">MPGLGLIHGKHRRGWIILLGFLAVILAAAVWVLWRGPVRALSRLAGDPVVLYTIAIALALAIVIWAITILRSYRVLRGGRRITRVQRGLGWGLVASLILCVGVPLGVGSAYSKVQADTIRSVFGESGGSVQDKAALWANQPRINVFLIGRDNGDGREGTRPDTMLVASIDTRSGDTTLISVPRNLNYAHFPEGTPLAERFPDGFDGFGPDESLINAVWTWAEQNPEAVGETEEGLEVGMYATMQAVEGSLGLELDYHSSVDMEGFEDVVDAIGGVKIDVERPIPMGGGTNMNTGLKNPIKGWIDPGEQVLQGKKALWYVRSRDGADNYDRMCRQQRMLKTTLDQVNPQELAAAYPKLAGSAERNIQTDIAQNAVPAFVELAIAMQGGEIKSAQITNDVVSTSNPDYDVLHEWVQEQINPAEPSQAEEAAPAEEETEAPEEEPTPEETPEHKDGIEDADGKCYPRGYEPGSGWPGYPGPEGDQG</sequence>
<name>A0ABP5ICT1_9MICO</name>
<dbReference type="PANTHER" id="PTHR33392">
    <property type="entry name" value="POLYISOPRENYL-TEICHOIC ACID--PEPTIDOGLYCAN TEICHOIC ACID TRANSFERASE TAGU"/>
    <property type="match status" value="1"/>
</dbReference>
<evidence type="ECO:0000256" key="1">
    <source>
        <dbReference type="ARBA" id="ARBA00006068"/>
    </source>
</evidence>
<dbReference type="EMBL" id="BAAAPZ010000005">
    <property type="protein sequence ID" value="GAA2095789.1"/>
    <property type="molecule type" value="Genomic_DNA"/>
</dbReference>
<dbReference type="NCBIfam" id="TIGR00350">
    <property type="entry name" value="lytR_cpsA_psr"/>
    <property type="match status" value="1"/>
</dbReference>
<evidence type="ECO:0000256" key="2">
    <source>
        <dbReference type="SAM" id="MobiDB-lite"/>
    </source>
</evidence>
<feature type="transmembrane region" description="Helical" evidence="3">
    <location>
        <begin position="91"/>
        <end position="111"/>
    </location>
</feature>
<feature type="compositionally biased region" description="Acidic residues" evidence="2">
    <location>
        <begin position="429"/>
        <end position="446"/>
    </location>
</feature>
<dbReference type="InterPro" id="IPR004474">
    <property type="entry name" value="LytR_CpsA_psr"/>
</dbReference>
<keyword evidence="3" id="KW-1133">Transmembrane helix</keyword>
<reference evidence="6" key="1">
    <citation type="journal article" date="2019" name="Int. J. Syst. Evol. Microbiol.">
        <title>The Global Catalogue of Microorganisms (GCM) 10K type strain sequencing project: providing services to taxonomists for standard genome sequencing and annotation.</title>
        <authorList>
            <consortium name="The Broad Institute Genomics Platform"/>
            <consortium name="The Broad Institute Genome Sequencing Center for Infectious Disease"/>
            <person name="Wu L."/>
            <person name="Ma J."/>
        </authorList>
    </citation>
    <scope>NUCLEOTIDE SEQUENCE [LARGE SCALE GENOMIC DNA]</scope>
    <source>
        <strain evidence="6">JCM 15900</strain>
    </source>
</reference>
<feature type="compositionally biased region" description="Basic and acidic residues" evidence="2">
    <location>
        <begin position="447"/>
        <end position="461"/>
    </location>
</feature>